<name>S4IA63_9BIFI</name>
<comment type="caution">
    <text evidence="1">The sequence shown here is derived from an EMBL/GenBank/DDBJ whole genome shotgun (WGS) entry which is preliminary data.</text>
</comment>
<evidence type="ECO:0000313" key="2">
    <source>
        <dbReference type="Proteomes" id="UP000014601"/>
    </source>
</evidence>
<protein>
    <submittedName>
        <fullName evidence="1">Uncharacterized protein</fullName>
    </submittedName>
</protein>
<proteinExistence type="predicted"/>
<organism evidence="1 2">
    <name type="scientific">Gardnerella pickettii JCP7719</name>
    <dbReference type="NCBI Taxonomy" id="1261061"/>
    <lineage>
        <taxon>Bacteria</taxon>
        <taxon>Bacillati</taxon>
        <taxon>Actinomycetota</taxon>
        <taxon>Actinomycetes</taxon>
        <taxon>Bifidobacteriales</taxon>
        <taxon>Bifidobacteriaceae</taxon>
        <taxon>Gardnerella</taxon>
        <taxon>Gardnerella pickettii</taxon>
    </lineage>
</organism>
<gene>
    <name evidence="1" type="ORF">HMPREF1576_00322</name>
</gene>
<dbReference type="AlphaFoldDB" id="S4IA63"/>
<evidence type="ECO:0000313" key="1">
    <source>
        <dbReference type="EMBL" id="EPI51497.1"/>
    </source>
</evidence>
<accession>S4IA63</accession>
<dbReference type="HOGENOM" id="CLU_3252104_0_0_11"/>
<dbReference type="EMBL" id="ATJO01000017">
    <property type="protein sequence ID" value="EPI51497.1"/>
    <property type="molecule type" value="Genomic_DNA"/>
</dbReference>
<sequence length="46" mass="5536">MYSQIHTYKSKGYNVVRIRNTIRNTIRNIIRNVILKIDIEHAKMYG</sequence>
<dbReference type="Proteomes" id="UP000014601">
    <property type="component" value="Unassembled WGS sequence"/>
</dbReference>
<reference evidence="1 2" key="1">
    <citation type="submission" date="2013-06" db="EMBL/GenBank/DDBJ databases">
        <authorList>
            <person name="Weinstock G."/>
            <person name="Sodergren E."/>
            <person name="Lobos E.A."/>
            <person name="Fulton L."/>
            <person name="Fulton R."/>
            <person name="Courtney L."/>
            <person name="Fronick C."/>
            <person name="O'Laughlin M."/>
            <person name="Godfrey J."/>
            <person name="Wilson R.M."/>
            <person name="Miner T."/>
            <person name="Farmer C."/>
            <person name="Delehaunty K."/>
            <person name="Cordes M."/>
            <person name="Minx P."/>
            <person name="Tomlinson C."/>
            <person name="Chen J."/>
            <person name="Wollam A."/>
            <person name="Pepin K.H."/>
            <person name="Bhonagiri V."/>
            <person name="Zhang X."/>
            <person name="Warren W."/>
            <person name="Mitreva M."/>
            <person name="Mardis E.R."/>
            <person name="Wilson R.K."/>
        </authorList>
    </citation>
    <scope>NUCLEOTIDE SEQUENCE [LARGE SCALE GENOMIC DNA]</scope>
    <source>
        <strain evidence="1 2">JCP7719</strain>
    </source>
</reference>